<dbReference type="Pfam" id="PF01656">
    <property type="entry name" value="CbiA"/>
    <property type="match status" value="1"/>
</dbReference>
<organism evidence="2 3">
    <name type="scientific">Lottiidibacillus patelloidae</name>
    <dbReference type="NCBI Taxonomy" id="2670334"/>
    <lineage>
        <taxon>Bacteria</taxon>
        <taxon>Bacillati</taxon>
        <taxon>Bacillota</taxon>
        <taxon>Bacilli</taxon>
        <taxon>Bacillales</taxon>
        <taxon>Bacillaceae</taxon>
        <taxon>Lottiidibacillus</taxon>
    </lineage>
</organism>
<dbReference type="InterPro" id="IPR027417">
    <property type="entry name" value="P-loop_NTPase"/>
</dbReference>
<dbReference type="GO" id="GO:0005524">
    <property type="term" value="F:ATP binding"/>
    <property type="evidence" value="ECO:0007669"/>
    <property type="project" value="TreeGrafter"/>
</dbReference>
<dbReference type="PANTHER" id="PTHR43384:SF13">
    <property type="entry name" value="SLR0110 PROTEIN"/>
    <property type="match status" value="1"/>
</dbReference>
<dbReference type="AlphaFoldDB" id="A0A263BWU7"/>
<dbReference type="GO" id="GO:0016301">
    <property type="term" value="F:kinase activity"/>
    <property type="evidence" value="ECO:0007669"/>
    <property type="project" value="UniProtKB-KW"/>
</dbReference>
<proteinExistence type="predicted"/>
<reference evidence="2 3" key="2">
    <citation type="submission" date="2017-09" db="EMBL/GenBank/DDBJ databases">
        <title>Bacillus patelloidae sp. nov., isolated from the intestinal tract of a marine limpet.</title>
        <authorList>
            <person name="Liu R."/>
            <person name="Dong C."/>
            <person name="Shao Z."/>
        </authorList>
    </citation>
    <scope>NUCLEOTIDE SEQUENCE [LARGE SCALE GENOMIC DNA]</scope>
    <source>
        <strain evidence="2 3">SA5d-4</strain>
    </source>
</reference>
<keyword evidence="2" id="KW-0418">Kinase</keyword>
<evidence type="ECO:0000313" key="3">
    <source>
        <dbReference type="Proteomes" id="UP000217083"/>
    </source>
</evidence>
<name>A0A263BWU7_9BACI</name>
<dbReference type="PANTHER" id="PTHR43384">
    <property type="entry name" value="SEPTUM SITE-DETERMINING PROTEIN MIND HOMOLOG, CHLOROPLASTIC-RELATED"/>
    <property type="match status" value="1"/>
</dbReference>
<reference evidence="3" key="1">
    <citation type="submission" date="2017-08" db="EMBL/GenBank/DDBJ databases">
        <authorList>
            <person name="Huang Z."/>
        </authorList>
    </citation>
    <scope>NUCLEOTIDE SEQUENCE [LARGE SCALE GENOMIC DNA]</scope>
    <source>
        <strain evidence="3">SA5d-4</strain>
    </source>
</reference>
<dbReference type="EMBL" id="NPIA01000001">
    <property type="protein sequence ID" value="OZM58140.1"/>
    <property type="molecule type" value="Genomic_DNA"/>
</dbReference>
<dbReference type="InterPro" id="IPR002586">
    <property type="entry name" value="CobQ/CobB/MinD/ParA_Nub-bd_dom"/>
</dbReference>
<accession>A0A263BWU7</accession>
<gene>
    <name evidence="2" type="ORF">CIB95_00750</name>
</gene>
<dbReference type="Proteomes" id="UP000217083">
    <property type="component" value="Unassembled WGS sequence"/>
</dbReference>
<dbReference type="GO" id="GO:0005829">
    <property type="term" value="C:cytosol"/>
    <property type="evidence" value="ECO:0007669"/>
    <property type="project" value="TreeGrafter"/>
</dbReference>
<evidence type="ECO:0000313" key="2">
    <source>
        <dbReference type="EMBL" id="OZM58140.1"/>
    </source>
</evidence>
<sequence length="267" mass="29506">METLNENMAGKRGQMIVVGGAKGGVGKTILSVNLSVALAKRSVKVCIIDGDFQFGDVNLAMDIQETFTIKDAIEAIGTLDVINMSSYLTQHNSGVNVLVAPDRPEYADMITDENLTKITSLLLDIYDYVIVDTGVGFHENSLPFIERADKLLLVTNLEMATIKNTKRMKETLDMLGYSNKIEYIINRSTMESVLNAENVAEILGTENPYLVPNDFKYVSQSFNMGTPIVSGRATNVVAKAIFKMAEQIASKRGPQRIKQKKRLFGIR</sequence>
<dbReference type="SUPFAM" id="SSF52540">
    <property type="entry name" value="P-loop containing nucleoside triphosphate hydrolases"/>
    <property type="match status" value="1"/>
</dbReference>
<dbReference type="RefSeq" id="WP_094920550.1">
    <property type="nucleotide sequence ID" value="NZ_NPIA01000001.1"/>
</dbReference>
<dbReference type="GO" id="GO:0051782">
    <property type="term" value="P:negative regulation of cell division"/>
    <property type="evidence" value="ECO:0007669"/>
    <property type="project" value="TreeGrafter"/>
</dbReference>
<evidence type="ECO:0000259" key="1">
    <source>
        <dbReference type="Pfam" id="PF01656"/>
    </source>
</evidence>
<protein>
    <submittedName>
        <fullName evidence="2">Histidine kinase</fullName>
    </submittedName>
</protein>
<dbReference type="Gene3D" id="3.40.50.300">
    <property type="entry name" value="P-loop containing nucleotide triphosphate hydrolases"/>
    <property type="match status" value="1"/>
</dbReference>
<keyword evidence="3" id="KW-1185">Reference proteome</keyword>
<dbReference type="GO" id="GO:0016887">
    <property type="term" value="F:ATP hydrolysis activity"/>
    <property type="evidence" value="ECO:0007669"/>
    <property type="project" value="TreeGrafter"/>
</dbReference>
<dbReference type="GO" id="GO:0009898">
    <property type="term" value="C:cytoplasmic side of plasma membrane"/>
    <property type="evidence" value="ECO:0007669"/>
    <property type="project" value="TreeGrafter"/>
</dbReference>
<keyword evidence="2" id="KW-0808">Transferase</keyword>
<comment type="caution">
    <text evidence="2">The sequence shown here is derived from an EMBL/GenBank/DDBJ whole genome shotgun (WGS) entry which is preliminary data.</text>
</comment>
<dbReference type="InterPro" id="IPR050625">
    <property type="entry name" value="ParA/MinD_ATPase"/>
</dbReference>
<feature type="domain" description="CobQ/CobB/MinD/ParA nucleotide binding" evidence="1">
    <location>
        <begin position="16"/>
        <end position="210"/>
    </location>
</feature>